<dbReference type="Gene3D" id="1.10.10.10">
    <property type="entry name" value="Winged helix-like DNA-binding domain superfamily/Winged helix DNA-binding domain"/>
    <property type="match status" value="1"/>
</dbReference>
<sequence length="304" mass="31937">MAARPDDLLLLLEVARFGSFAAAGAALAMDHSTISRRITSLERDLGGPVVIRAAGGATLTELGRNLLDSAERIERTMAAVSELARAPGFEPTALTGMVRIAAPDAFGACFVAPVIARLHRAHPAVRLELVTATRPLVQGIGSDIEIGVGQPTSPRLETLLLTRYSLGLWAAPEYLAAKGTPESVAGLADHSLVYYVDSLLRVDDLALLRELFPAGSAEVGSTNVHAQVQAALAGGGIGLLPNFLAGREAGLRRVLAGQVDIVLQFRVALAPRVLRRPASTAVLRALQAEVAARQAELLPGHRPD</sequence>
<dbReference type="Gene3D" id="3.40.190.290">
    <property type="match status" value="1"/>
</dbReference>
<gene>
    <name evidence="6" type="ORF">GIS00_20620</name>
</gene>
<dbReference type="PROSITE" id="PS50931">
    <property type="entry name" value="HTH_LYSR"/>
    <property type="match status" value="1"/>
</dbReference>
<dbReference type="InterPro" id="IPR000847">
    <property type="entry name" value="LysR_HTH_N"/>
</dbReference>
<comment type="caution">
    <text evidence="6">The sequence shown here is derived from an EMBL/GenBank/DDBJ whole genome shotgun (WGS) entry which is preliminary data.</text>
</comment>
<dbReference type="SUPFAM" id="SSF53850">
    <property type="entry name" value="Periplasmic binding protein-like II"/>
    <property type="match status" value="1"/>
</dbReference>
<evidence type="ECO:0000313" key="6">
    <source>
        <dbReference type="EMBL" id="MTD16349.1"/>
    </source>
</evidence>
<comment type="similarity">
    <text evidence="1">Belongs to the LysR transcriptional regulatory family.</text>
</comment>
<dbReference type="Pfam" id="PF00126">
    <property type="entry name" value="HTH_1"/>
    <property type="match status" value="1"/>
</dbReference>
<dbReference type="PANTHER" id="PTHR30579:SF3">
    <property type="entry name" value="TRANSCRIPTIONAL REGULATORY PROTEIN"/>
    <property type="match status" value="1"/>
</dbReference>
<organism evidence="6 7">
    <name type="scientific">Nakamurella alba</name>
    <dbReference type="NCBI Taxonomy" id="2665158"/>
    <lineage>
        <taxon>Bacteria</taxon>
        <taxon>Bacillati</taxon>
        <taxon>Actinomycetota</taxon>
        <taxon>Actinomycetes</taxon>
        <taxon>Nakamurellales</taxon>
        <taxon>Nakamurellaceae</taxon>
        <taxon>Nakamurella</taxon>
    </lineage>
</organism>
<feature type="domain" description="HTH lysR-type" evidence="5">
    <location>
        <begin position="1"/>
        <end position="60"/>
    </location>
</feature>
<keyword evidence="4" id="KW-0804">Transcription</keyword>
<evidence type="ECO:0000259" key="5">
    <source>
        <dbReference type="PROSITE" id="PS50931"/>
    </source>
</evidence>
<protein>
    <submittedName>
        <fullName evidence="6">LysR family transcriptional regulator</fullName>
    </submittedName>
</protein>
<dbReference type="InterPro" id="IPR036388">
    <property type="entry name" value="WH-like_DNA-bd_sf"/>
</dbReference>
<keyword evidence="3" id="KW-0238">DNA-binding</keyword>
<dbReference type="GO" id="GO:0003700">
    <property type="term" value="F:DNA-binding transcription factor activity"/>
    <property type="evidence" value="ECO:0007669"/>
    <property type="project" value="InterPro"/>
</dbReference>
<keyword evidence="7" id="KW-1185">Reference proteome</keyword>
<dbReference type="InterPro" id="IPR050176">
    <property type="entry name" value="LTTR"/>
</dbReference>
<keyword evidence="2" id="KW-0805">Transcription regulation</keyword>
<evidence type="ECO:0000256" key="3">
    <source>
        <dbReference type="ARBA" id="ARBA00023125"/>
    </source>
</evidence>
<reference evidence="6 7" key="1">
    <citation type="submission" date="2019-11" db="EMBL/GenBank/DDBJ databases">
        <authorList>
            <person name="Jiang L.-Q."/>
        </authorList>
    </citation>
    <scope>NUCLEOTIDE SEQUENCE [LARGE SCALE GENOMIC DNA]</scope>
    <source>
        <strain evidence="6 7">YIM 132087</strain>
    </source>
</reference>
<dbReference type="EMBL" id="WLYK01000009">
    <property type="protein sequence ID" value="MTD16349.1"/>
    <property type="molecule type" value="Genomic_DNA"/>
</dbReference>
<dbReference type="InterPro" id="IPR005119">
    <property type="entry name" value="LysR_subst-bd"/>
</dbReference>
<dbReference type="Proteomes" id="UP000460221">
    <property type="component" value="Unassembled WGS sequence"/>
</dbReference>
<dbReference type="AlphaFoldDB" id="A0A7K1FSH8"/>
<dbReference type="PANTHER" id="PTHR30579">
    <property type="entry name" value="TRANSCRIPTIONAL REGULATOR"/>
    <property type="match status" value="1"/>
</dbReference>
<evidence type="ECO:0000313" key="7">
    <source>
        <dbReference type="Proteomes" id="UP000460221"/>
    </source>
</evidence>
<evidence type="ECO:0000256" key="1">
    <source>
        <dbReference type="ARBA" id="ARBA00009437"/>
    </source>
</evidence>
<proteinExistence type="inferred from homology"/>
<dbReference type="RefSeq" id="WP_154770355.1">
    <property type="nucleotide sequence ID" value="NZ_WLYK01000009.1"/>
</dbReference>
<dbReference type="GO" id="GO:0003677">
    <property type="term" value="F:DNA binding"/>
    <property type="evidence" value="ECO:0007669"/>
    <property type="project" value="UniProtKB-KW"/>
</dbReference>
<dbReference type="InterPro" id="IPR036390">
    <property type="entry name" value="WH_DNA-bd_sf"/>
</dbReference>
<evidence type="ECO:0000256" key="2">
    <source>
        <dbReference type="ARBA" id="ARBA00023015"/>
    </source>
</evidence>
<dbReference type="SUPFAM" id="SSF46785">
    <property type="entry name" value="Winged helix' DNA-binding domain"/>
    <property type="match status" value="1"/>
</dbReference>
<dbReference type="Pfam" id="PF03466">
    <property type="entry name" value="LysR_substrate"/>
    <property type="match status" value="1"/>
</dbReference>
<accession>A0A7K1FSH8</accession>
<name>A0A7K1FSH8_9ACTN</name>
<evidence type="ECO:0000256" key="4">
    <source>
        <dbReference type="ARBA" id="ARBA00023163"/>
    </source>
</evidence>